<organism evidence="1 2">
    <name type="scientific">Quercus suber</name>
    <name type="common">Cork oak</name>
    <dbReference type="NCBI Taxonomy" id="58331"/>
    <lineage>
        <taxon>Eukaryota</taxon>
        <taxon>Viridiplantae</taxon>
        <taxon>Streptophyta</taxon>
        <taxon>Embryophyta</taxon>
        <taxon>Tracheophyta</taxon>
        <taxon>Spermatophyta</taxon>
        <taxon>Magnoliopsida</taxon>
        <taxon>eudicotyledons</taxon>
        <taxon>Gunneridae</taxon>
        <taxon>Pentapetalae</taxon>
        <taxon>rosids</taxon>
        <taxon>fabids</taxon>
        <taxon>Fagales</taxon>
        <taxon>Fagaceae</taxon>
        <taxon>Quercus</taxon>
    </lineage>
</organism>
<keyword evidence="2" id="KW-1185">Reference proteome</keyword>
<reference evidence="1 2" key="1">
    <citation type="journal article" date="2018" name="Sci. Data">
        <title>The draft genome sequence of cork oak.</title>
        <authorList>
            <person name="Ramos A.M."/>
            <person name="Usie A."/>
            <person name="Barbosa P."/>
            <person name="Barros P.M."/>
            <person name="Capote T."/>
            <person name="Chaves I."/>
            <person name="Simoes F."/>
            <person name="Abreu I."/>
            <person name="Carrasquinho I."/>
            <person name="Faro C."/>
            <person name="Guimaraes J.B."/>
            <person name="Mendonca D."/>
            <person name="Nobrega F."/>
            <person name="Rodrigues L."/>
            <person name="Saibo N.J.M."/>
            <person name="Varela M.C."/>
            <person name="Egas C."/>
            <person name="Matos J."/>
            <person name="Miguel C.M."/>
            <person name="Oliveira M.M."/>
            <person name="Ricardo C.P."/>
            <person name="Goncalves S."/>
        </authorList>
    </citation>
    <scope>NUCLEOTIDE SEQUENCE [LARGE SCALE GENOMIC DNA]</scope>
    <source>
        <strain evidence="2">cv. HL8</strain>
    </source>
</reference>
<evidence type="ECO:0000313" key="1">
    <source>
        <dbReference type="EMBL" id="KAK7855430.1"/>
    </source>
</evidence>
<gene>
    <name evidence="1" type="ORF">CFP56_027785</name>
</gene>
<accession>A0AAW0LVR0</accession>
<name>A0AAW0LVR0_QUESU</name>
<protein>
    <submittedName>
        <fullName evidence="1">Uncharacterized protein</fullName>
    </submittedName>
</protein>
<dbReference type="EMBL" id="PKMF04000045">
    <property type="protein sequence ID" value="KAK7855430.1"/>
    <property type="molecule type" value="Genomic_DNA"/>
</dbReference>
<dbReference type="Proteomes" id="UP000237347">
    <property type="component" value="Unassembled WGS sequence"/>
</dbReference>
<sequence>MSIVRTPCPPFPKSFTRNFPSPKTHNLFSHLFHSFNPKLWRACGATDSSCVSQRDSRDRWPLVQLKNHHPSLQN</sequence>
<proteinExistence type="predicted"/>
<dbReference type="AlphaFoldDB" id="A0AAW0LVR0"/>
<comment type="caution">
    <text evidence="1">The sequence shown here is derived from an EMBL/GenBank/DDBJ whole genome shotgun (WGS) entry which is preliminary data.</text>
</comment>
<evidence type="ECO:0000313" key="2">
    <source>
        <dbReference type="Proteomes" id="UP000237347"/>
    </source>
</evidence>